<dbReference type="AlphaFoldDB" id="A0A292Q4A8"/>
<feature type="non-terminal residue" evidence="2">
    <location>
        <position position="1"/>
    </location>
</feature>
<evidence type="ECO:0000313" key="2">
    <source>
        <dbReference type="EMBL" id="CUS14662.1"/>
    </source>
</evidence>
<evidence type="ECO:0000256" key="1">
    <source>
        <dbReference type="SAM" id="MobiDB-lite"/>
    </source>
</evidence>
<dbReference type="EMBL" id="LN890956">
    <property type="protein sequence ID" value="CUS14662.1"/>
    <property type="molecule type" value="Genomic_DNA"/>
</dbReference>
<dbReference type="Proteomes" id="UP001412239">
    <property type="component" value="Unassembled WGS sequence"/>
</dbReference>
<accession>A0A292Q4A8</accession>
<feature type="region of interest" description="Disordered" evidence="1">
    <location>
        <begin position="1"/>
        <end position="23"/>
    </location>
</feature>
<keyword evidence="3" id="KW-1185">Reference proteome</keyword>
<protein>
    <submittedName>
        <fullName evidence="2">Uncharacterized protein</fullName>
    </submittedName>
</protein>
<gene>
    <name evidence="2" type="ORF">GSTUAT00001187001</name>
</gene>
<reference evidence="2" key="1">
    <citation type="submission" date="2015-10" db="EMBL/GenBank/DDBJ databases">
        <authorList>
            <person name="Regsiter A."/>
            <person name="william w."/>
        </authorList>
    </citation>
    <scope>NUCLEOTIDE SEQUENCE</scope>
    <source>
        <strain evidence="2">Montdore</strain>
    </source>
</reference>
<proteinExistence type="predicted"/>
<organism evidence="2 3">
    <name type="scientific">Tuber aestivum</name>
    <name type="common">summer truffle</name>
    <dbReference type="NCBI Taxonomy" id="59557"/>
    <lineage>
        <taxon>Eukaryota</taxon>
        <taxon>Fungi</taxon>
        <taxon>Dikarya</taxon>
        <taxon>Ascomycota</taxon>
        <taxon>Pezizomycotina</taxon>
        <taxon>Pezizomycetes</taxon>
        <taxon>Pezizales</taxon>
        <taxon>Tuberaceae</taxon>
        <taxon>Tuber</taxon>
    </lineage>
</organism>
<feature type="compositionally biased region" description="Basic residues" evidence="1">
    <location>
        <begin position="1"/>
        <end position="11"/>
    </location>
</feature>
<evidence type="ECO:0000313" key="3">
    <source>
        <dbReference type="Proteomes" id="UP001412239"/>
    </source>
</evidence>
<sequence>AAGRGGKRNHPGRSSAVSEPHHGLFPHRGRAWVRAPGGIGIVGGEDGLLSCGSHALRHNFLIVPTTGTILEYYECRGCEASASAIRFSSILASRTVEAGALCSTGSTLQYLSPTCYHLSRLRASGSVSPAGGGGEVCGVVDWFDV</sequence>
<name>A0A292Q4A8_9PEZI</name>